<sequence length="81" mass="9630">MKWSGQIPVRRSPEQTTLKICNATPSNKRPKGRPKRRWKDCADEDFAILKVKNWRSITGRRAEWEKLPRGRLRRPQRACQC</sequence>
<proteinExistence type="predicted"/>
<reference evidence="1" key="1">
    <citation type="submission" date="2020-08" db="EMBL/GenBank/DDBJ databases">
        <title>Multicomponent nature underlies the extraordinary mechanical properties of spider dragline silk.</title>
        <authorList>
            <person name="Kono N."/>
            <person name="Nakamura H."/>
            <person name="Mori M."/>
            <person name="Yoshida Y."/>
            <person name="Ohtoshi R."/>
            <person name="Malay A.D."/>
            <person name="Moran D.A.P."/>
            <person name="Tomita M."/>
            <person name="Numata K."/>
            <person name="Arakawa K."/>
        </authorList>
    </citation>
    <scope>NUCLEOTIDE SEQUENCE</scope>
</reference>
<organism evidence="1 2">
    <name type="scientific">Trichonephila clavipes</name>
    <name type="common">Golden silk orbweaver</name>
    <name type="synonym">Nephila clavipes</name>
    <dbReference type="NCBI Taxonomy" id="2585209"/>
    <lineage>
        <taxon>Eukaryota</taxon>
        <taxon>Metazoa</taxon>
        <taxon>Ecdysozoa</taxon>
        <taxon>Arthropoda</taxon>
        <taxon>Chelicerata</taxon>
        <taxon>Arachnida</taxon>
        <taxon>Araneae</taxon>
        <taxon>Araneomorphae</taxon>
        <taxon>Entelegynae</taxon>
        <taxon>Araneoidea</taxon>
        <taxon>Nephilidae</taxon>
        <taxon>Trichonephila</taxon>
    </lineage>
</organism>
<keyword evidence="2" id="KW-1185">Reference proteome</keyword>
<dbReference type="Proteomes" id="UP000887159">
    <property type="component" value="Unassembled WGS sequence"/>
</dbReference>
<gene>
    <name evidence="1" type="ORF">TNCV_4846151</name>
</gene>
<comment type="caution">
    <text evidence="1">The sequence shown here is derived from an EMBL/GenBank/DDBJ whole genome shotgun (WGS) entry which is preliminary data.</text>
</comment>
<evidence type="ECO:0000313" key="1">
    <source>
        <dbReference type="EMBL" id="GFY36243.1"/>
    </source>
</evidence>
<dbReference type="AlphaFoldDB" id="A0A8X7BM69"/>
<evidence type="ECO:0000313" key="2">
    <source>
        <dbReference type="Proteomes" id="UP000887159"/>
    </source>
</evidence>
<dbReference type="EMBL" id="BMAU01021435">
    <property type="protein sequence ID" value="GFY36243.1"/>
    <property type="molecule type" value="Genomic_DNA"/>
</dbReference>
<accession>A0A8X7BM69</accession>
<protein>
    <submittedName>
        <fullName evidence="1">Uncharacterized protein</fullName>
    </submittedName>
</protein>
<name>A0A8X7BM69_TRICX</name>